<name>A0A2V4AM98_9PSEU</name>
<dbReference type="CDD" id="cd07067">
    <property type="entry name" value="HP_PGM_like"/>
    <property type="match status" value="1"/>
</dbReference>
<dbReference type="Proteomes" id="UP000249915">
    <property type="component" value="Unassembled WGS sequence"/>
</dbReference>
<dbReference type="RefSeq" id="WP_112283727.1">
    <property type="nucleotide sequence ID" value="NZ_MASW01000006.1"/>
</dbReference>
<dbReference type="EMBL" id="MASW01000006">
    <property type="protein sequence ID" value="PXY20719.1"/>
    <property type="molecule type" value="Genomic_DNA"/>
</dbReference>
<dbReference type="InterPro" id="IPR013078">
    <property type="entry name" value="His_Pase_superF_clade-1"/>
</dbReference>
<sequence length="159" mass="17341">MRRELVILRHAKSDWPEGVPDEQRPLAPRGHRDAPAAGRWLREHVPAFDLVLCSPATRARQTWQLVRTELGGDPELRQDERLYGATLTTLTSVVRELPDEAGTVLLVGHNPGLEDLVTALSGEECELRTASIAVLTGSGSWAGVTPGWASLDHTAKPRG</sequence>
<proteinExistence type="predicted"/>
<accession>A0A2V4AM98</accession>
<dbReference type="SUPFAM" id="SSF53254">
    <property type="entry name" value="Phosphoglycerate mutase-like"/>
    <property type="match status" value="1"/>
</dbReference>
<dbReference type="Gene3D" id="3.40.50.1240">
    <property type="entry name" value="Phosphoglycerate mutase-like"/>
    <property type="match status" value="1"/>
</dbReference>
<evidence type="ECO:0000313" key="2">
    <source>
        <dbReference type="Proteomes" id="UP000249915"/>
    </source>
</evidence>
<evidence type="ECO:0000313" key="1">
    <source>
        <dbReference type="EMBL" id="PXY20719.1"/>
    </source>
</evidence>
<dbReference type="InterPro" id="IPR029033">
    <property type="entry name" value="His_PPase_superfam"/>
</dbReference>
<organism evidence="1 2">
    <name type="scientific">Prauserella muralis</name>
    <dbReference type="NCBI Taxonomy" id="588067"/>
    <lineage>
        <taxon>Bacteria</taxon>
        <taxon>Bacillati</taxon>
        <taxon>Actinomycetota</taxon>
        <taxon>Actinomycetes</taxon>
        <taxon>Pseudonocardiales</taxon>
        <taxon>Pseudonocardiaceae</taxon>
        <taxon>Prauserella</taxon>
    </lineage>
</organism>
<protein>
    <submittedName>
        <fullName evidence="1">Histidine phosphatase</fullName>
    </submittedName>
</protein>
<dbReference type="PANTHER" id="PTHR47623">
    <property type="entry name" value="OS09G0287300 PROTEIN"/>
    <property type="match status" value="1"/>
</dbReference>
<keyword evidence="2" id="KW-1185">Reference proteome</keyword>
<comment type="caution">
    <text evidence="1">The sequence shown here is derived from an EMBL/GenBank/DDBJ whole genome shotgun (WGS) entry which is preliminary data.</text>
</comment>
<dbReference type="OrthoDB" id="9810154at2"/>
<dbReference type="Pfam" id="PF00300">
    <property type="entry name" value="His_Phos_1"/>
    <property type="match status" value="1"/>
</dbReference>
<dbReference type="PANTHER" id="PTHR47623:SF1">
    <property type="entry name" value="OS09G0287300 PROTEIN"/>
    <property type="match status" value="1"/>
</dbReference>
<dbReference type="SMART" id="SM00855">
    <property type="entry name" value="PGAM"/>
    <property type="match status" value="1"/>
</dbReference>
<reference evidence="1 2" key="1">
    <citation type="submission" date="2016-07" db="EMBL/GenBank/DDBJ databases">
        <title>Draft genome sequence of Prauserella muralis DSM 45305, isolated from a mould-covered wall in an indoor environment.</title>
        <authorList>
            <person name="Ruckert C."/>
            <person name="Albersmeier A."/>
            <person name="Jiang C.-L."/>
            <person name="Jiang Y."/>
            <person name="Kalinowski J."/>
            <person name="Schneider O."/>
            <person name="Winkler A."/>
            <person name="Zotchev S.B."/>
        </authorList>
    </citation>
    <scope>NUCLEOTIDE SEQUENCE [LARGE SCALE GENOMIC DNA]</scope>
    <source>
        <strain evidence="1 2">DSM 45305</strain>
    </source>
</reference>
<gene>
    <name evidence="1" type="ORF">BAY60_24640</name>
</gene>
<dbReference type="AlphaFoldDB" id="A0A2V4AM98"/>